<gene>
    <name evidence="2" type="ORF">SPOG_04573</name>
</gene>
<dbReference type="AlphaFoldDB" id="S9W6H8"/>
<feature type="region of interest" description="Disordered" evidence="1">
    <location>
        <begin position="95"/>
        <end position="119"/>
    </location>
</feature>
<keyword evidence="3" id="KW-1185">Reference proteome</keyword>
<dbReference type="OrthoDB" id="429932at2759"/>
<sequence>MTRPGNEYKLLDNVIIPNNTPQGTLTHQALLQHMGISNYESDVTGDINPTNEGPVDISQVHQDMAAAKQFQASFFGHLLPDLAYAVYDPKLPRIHLPDDDEEWSSESSDSSIEARGTYN</sequence>
<accession>S9W6H8</accession>
<protein>
    <submittedName>
        <fullName evidence="2">Uncharacterized protein</fullName>
    </submittedName>
</protein>
<dbReference type="Proteomes" id="UP000015464">
    <property type="component" value="Unassembled WGS sequence"/>
</dbReference>
<name>S9W6H8_SCHCR</name>
<proteinExistence type="predicted"/>
<dbReference type="RefSeq" id="XP_013022026.1">
    <property type="nucleotide sequence ID" value="XM_013166572.1"/>
</dbReference>
<evidence type="ECO:0000313" key="2">
    <source>
        <dbReference type="EMBL" id="EPY53425.1"/>
    </source>
</evidence>
<dbReference type="GeneID" id="25038886"/>
<evidence type="ECO:0000256" key="1">
    <source>
        <dbReference type="SAM" id="MobiDB-lite"/>
    </source>
</evidence>
<dbReference type="EMBL" id="KE546988">
    <property type="protein sequence ID" value="EPY53425.1"/>
    <property type="molecule type" value="Genomic_DNA"/>
</dbReference>
<evidence type="ECO:0000313" key="3">
    <source>
        <dbReference type="Proteomes" id="UP000015464"/>
    </source>
</evidence>
<organism evidence="2 3">
    <name type="scientific">Schizosaccharomyces cryophilus (strain OY26 / ATCC MYA-4695 / CBS 11777 / NBRC 106824 / NRRL Y48691)</name>
    <name type="common">Fission yeast</name>
    <dbReference type="NCBI Taxonomy" id="653667"/>
    <lineage>
        <taxon>Eukaryota</taxon>
        <taxon>Fungi</taxon>
        <taxon>Dikarya</taxon>
        <taxon>Ascomycota</taxon>
        <taxon>Taphrinomycotina</taxon>
        <taxon>Schizosaccharomycetes</taxon>
        <taxon>Schizosaccharomycetales</taxon>
        <taxon>Schizosaccharomycetaceae</taxon>
        <taxon>Schizosaccharomyces</taxon>
    </lineage>
</organism>
<dbReference type="HOGENOM" id="CLU_2062818_0_0_1"/>
<reference evidence="2 3" key="1">
    <citation type="journal article" date="2011" name="Science">
        <title>Comparative functional genomics of the fission yeasts.</title>
        <authorList>
            <person name="Rhind N."/>
            <person name="Chen Z."/>
            <person name="Yassour M."/>
            <person name="Thompson D.A."/>
            <person name="Haas B.J."/>
            <person name="Habib N."/>
            <person name="Wapinski I."/>
            <person name="Roy S."/>
            <person name="Lin M.F."/>
            <person name="Heiman D.I."/>
            <person name="Young S.K."/>
            <person name="Furuya K."/>
            <person name="Guo Y."/>
            <person name="Pidoux A."/>
            <person name="Chen H.M."/>
            <person name="Robbertse B."/>
            <person name="Goldberg J.M."/>
            <person name="Aoki K."/>
            <person name="Bayne E.H."/>
            <person name="Berlin A.M."/>
            <person name="Desjardins C.A."/>
            <person name="Dobbs E."/>
            <person name="Dukaj L."/>
            <person name="Fan L."/>
            <person name="FitzGerald M.G."/>
            <person name="French C."/>
            <person name="Gujja S."/>
            <person name="Hansen K."/>
            <person name="Keifenheim D."/>
            <person name="Levin J.Z."/>
            <person name="Mosher R.A."/>
            <person name="Mueller C.A."/>
            <person name="Pfiffner J."/>
            <person name="Priest M."/>
            <person name="Russ C."/>
            <person name="Smialowska A."/>
            <person name="Swoboda P."/>
            <person name="Sykes S.M."/>
            <person name="Vaughn M."/>
            <person name="Vengrova S."/>
            <person name="Yoder R."/>
            <person name="Zeng Q."/>
            <person name="Allshire R."/>
            <person name="Baulcombe D."/>
            <person name="Birren B.W."/>
            <person name="Brown W."/>
            <person name="Ekwall K."/>
            <person name="Kellis M."/>
            <person name="Leatherwood J."/>
            <person name="Levin H."/>
            <person name="Margalit H."/>
            <person name="Martienssen R."/>
            <person name="Nieduszynski C.A."/>
            <person name="Spatafora J.W."/>
            <person name="Friedman N."/>
            <person name="Dalgaard J.Z."/>
            <person name="Baumann P."/>
            <person name="Niki H."/>
            <person name="Regev A."/>
            <person name="Nusbaum C."/>
        </authorList>
    </citation>
    <scope>NUCLEOTIDE SEQUENCE [LARGE SCALE GENOMIC DNA]</scope>
    <source>
        <strain evidence="3">OY26 / ATCC MYA-4695 / CBS 11777 / NBRC 106824 / NRRL Y48691</strain>
    </source>
</reference>